<dbReference type="InterPro" id="IPR036259">
    <property type="entry name" value="MFS_trans_sf"/>
</dbReference>
<comment type="caution">
    <text evidence="6">The sequence shown here is derived from an EMBL/GenBank/DDBJ whole genome shotgun (WGS) entry which is preliminary data.</text>
</comment>
<dbReference type="SUPFAM" id="SSF103473">
    <property type="entry name" value="MFS general substrate transporter"/>
    <property type="match status" value="1"/>
</dbReference>
<dbReference type="InterPro" id="IPR011701">
    <property type="entry name" value="MFS"/>
</dbReference>
<feature type="transmembrane region" description="Helical" evidence="5">
    <location>
        <begin position="35"/>
        <end position="55"/>
    </location>
</feature>
<keyword evidence="4 5" id="KW-0472">Membrane</keyword>
<evidence type="ECO:0000313" key="6">
    <source>
        <dbReference type="EMBL" id="KAE9983795.1"/>
    </source>
</evidence>
<dbReference type="Proteomes" id="UP000433883">
    <property type="component" value="Unassembled WGS sequence"/>
</dbReference>
<dbReference type="Pfam" id="PF13576">
    <property type="entry name" value="Pentapeptide_3"/>
    <property type="match status" value="1"/>
</dbReference>
<accession>A0A8H3V830</accession>
<evidence type="ECO:0000256" key="2">
    <source>
        <dbReference type="ARBA" id="ARBA00022692"/>
    </source>
</evidence>
<name>A0A8H3V830_VENIN</name>
<keyword evidence="2 5" id="KW-0812">Transmembrane</keyword>
<gene>
    <name evidence="6" type="ORF">BLS_003711</name>
</gene>
<dbReference type="Gene3D" id="1.20.1250.20">
    <property type="entry name" value="MFS general substrate transporter like domains"/>
    <property type="match status" value="1"/>
</dbReference>
<keyword evidence="3 5" id="KW-1133">Transmembrane helix</keyword>
<dbReference type="Pfam" id="PF07690">
    <property type="entry name" value="MFS_1"/>
    <property type="match status" value="1"/>
</dbReference>
<dbReference type="AlphaFoldDB" id="A0A8H3V830"/>
<comment type="subcellular location">
    <subcellularLocation>
        <location evidence="1">Membrane</location>
        <topology evidence="1">Multi-pass membrane protein</topology>
    </subcellularLocation>
</comment>
<evidence type="ECO:0000256" key="4">
    <source>
        <dbReference type="ARBA" id="ARBA00023136"/>
    </source>
</evidence>
<organism evidence="6 7">
    <name type="scientific">Venturia inaequalis</name>
    <name type="common">Apple scab fungus</name>
    <dbReference type="NCBI Taxonomy" id="5025"/>
    <lineage>
        <taxon>Eukaryota</taxon>
        <taxon>Fungi</taxon>
        <taxon>Dikarya</taxon>
        <taxon>Ascomycota</taxon>
        <taxon>Pezizomycotina</taxon>
        <taxon>Dothideomycetes</taxon>
        <taxon>Pleosporomycetidae</taxon>
        <taxon>Venturiales</taxon>
        <taxon>Venturiaceae</taxon>
        <taxon>Venturia</taxon>
    </lineage>
</organism>
<feature type="transmembrane region" description="Helical" evidence="5">
    <location>
        <begin position="150"/>
        <end position="169"/>
    </location>
</feature>
<proteinExistence type="predicted"/>
<dbReference type="InterPro" id="IPR001646">
    <property type="entry name" value="5peptide_repeat"/>
</dbReference>
<feature type="transmembrane region" description="Helical" evidence="5">
    <location>
        <begin position="111"/>
        <end position="130"/>
    </location>
</feature>
<reference evidence="6 7" key="1">
    <citation type="submission" date="2019-11" db="EMBL/GenBank/DDBJ databases">
        <title>Venturia inaequalis Genome Resource.</title>
        <authorList>
            <person name="Lichtner F.J."/>
        </authorList>
    </citation>
    <scope>NUCLEOTIDE SEQUENCE [LARGE SCALE GENOMIC DNA]</scope>
    <source>
        <strain evidence="6">Bline_iso_100314</strain>
    </source>
</reference>
<dbReference type="PANTHER" id="PTHR23502:SF7">
    <property type="entry name" value="DRUG_PROTON ANTIPORTER YHK8-RELATED"/>
    <property type="match status" value="1"/>
</dbReference>
<evidence type="ECO:0000313" key="7">
    <source>
        <dbReference type="Proteomes" id="UP000433883"/>
    </source>
</evidence>
<protein>
    <submittedName>
        <fullName evidence="6">Uncharacterized protein</fullName>
    </submittedName>
</protein>
<evidence type="ECO:0000256" key="3">
    <source>
        <dbReference type="ARBA" id="ARBA00022989"/>
    </source>
</evidence>
<evidence type="ECO:0000256" key="1">
    <source>
        <dbReference type="ARBA" id="ARBA00004141"/>
    </source>
</evidence>
<dbReference type="GO" id="GO:0022857">
    <property type="term" value="F:transmembrane transporter activity"/>
    <property type="evidence" value="ECO:0007669"/>
    <property type="project" value="InterPro"/>
</dbReference>
<dbReference type="EMBL" id="WNWQ01000024">
    <property type="protein sequence ID" value="KAE9983795.1"/>
    <property type="molecule type" value="Genomic_DNA"/>
</dbReference>
<evidence type="ECO:0000256" key="5">
    <source>
        <dbReference type="SAM" id="Phobius"/>
    </source>
</evidence>
<dbReference type="PANTHER" id="PTHR23502">
    <property type="entry name" value="MAJOR FACILITATOR SUPERFAMILY"/>
    <property type="match status" value="1"/>
</dbReference>
<dbReference type="GO" id="GO:0005886">
    <property type="term" value="C:plasma membrane"/>
    <property type="evidence" value="ECO:0007669"/>
    <property type="project" value="TreeGrafter"/>
</dbReference>
<sequence>MSSPTEIKISDILLDQPEVGPLIGGFINQYRNWRWSFYTLLIWAAVQLALIFFVVPETYHPVLLRNKARKLRKETGEDRWIAPIERLDRSILMTVVWSCVRPFQLLVLEPMCLLLCVLSAILLGILYLFFGAFPQVFGHNHGFSLSEVGLAFLGLLMGMFLGIASDVLWKRNYARLVRNYSKETGKEGSSEPEFRLPPTIVGAWIVPISLFGFAWTSFSSVHWIGVTFQGVAFQGVTFQGVTFQGVTFQGVAFQGVTFQGVTFQGVTFQGVAFQGVTFSGNKETINMVRMESGHP</sequence>
<dbReference type="Gene3D" id="2.160.20.80">
    <property type="entry name" value="E3 ubiquitin-protein ligase SopA"/>
    <property type="match status" value="1"/>
</dbReference>